<dbReference type="GO" id="GO:0000139">
    <property type="term" value="C:Golgi membrane"/>
    <property type="evidence" value="ECO:0007669"/>
    <property type="project" value="UniProtKB-SubCell"/>
</dbReference>
<accession>A0AAP0PUW9</accession>
<dbReference type="InterPro" id="IPR004263">
    <property type="entry name" value="Exostosin"/>
</dbReference>
<evidence type="ECO:0000256" key="5">
    <source>
        <dbReference type="ARBA" id="ARBA00023034"/>
    </source>
</evidence>
<evidence type="ECO:0000256" key="2">
    <source>
        <dbReference type="ARBA" id="ARBA00010271"/>
    </source>
</evidence>
<gene>
    <name evidence="7" type="ORF">Sjap_001301</name>
</gene>
<keyword evidence="8" id="KW-1185">Reference proteome</keyword>
<comment type="similarity">
    <text evidence="2">Belongs to the glycosyltransferase 47 family.</text>
</comment>
<dbReference type="InterPro" id="IPR040911">
    <property type="entry name" value="Exostosin_GT47"/>
</dbReference>
<dbReference type="PANTHER" id="PTHR11062:SF207">
    <property type="entry name" value="OS07G0188700 PROTEIN"/>
    <property type="match status" value="1"/>
</dbReference>
<keyword evidence="4" id="KW-0735">Signal-anchor</keyword>
<dbReference type="Proteomes" id="UP001417504">
    <property type="component" value="Unassembled WGS sequence"/>
</dbReference>
<dbReference type="GO" id="GO:0016757">
    <property type="term" value="F:glycosyltransferase activity"/>
    <property type="evidence" value="ECO:0007669"/>
    <property type="project" value="UniProtKB-KW"/>
</dbReference>
<proteinExistence type="inferred from homology"/>
<protein>
    <recommendedName>
        <fullName evidence="6">Exostosin GT47 domain-containing protein</fullName>
    </recommendedName>
</protein>
<dbReference type="PANTHER" id="PTHR11062">
    <property type="entry name" value="EXOSTOSIN HEPARAN SULFATE GLYCOSYLTRANSFERASE -RELATED"/>
    <property type="match status" value="1"/>
</dbReference>
<evidence type="ECO:0000259" key="6">
    <source>
        <dbReference type="Pfam" id="PF03016"/>
    </source>
</evidence>
<sequence>MAKSSKVRQLILSSSSTCCASSAAQCLSIALSVGLLSLILLFELATHSNSTANLTRISSSSDFNASYTSSSISVSSATINGSITVKGDDYNVNVSTILEIMRDHYDLDYDDEMDNFHYLQVDRKGLNNSSLHVEHQIIKYDESVNKSTNGSSGPRKEYTKLDRIELGLTQTRAVIGKAARHRTHMPDPDYTPQGPIYWNAAAFQRSYLEMEKSFKVFVYEEGEPPLFHTSHCKSIYAIEGIFFSLMETGNKFRTKNHDEAHAFFLPFSIAMMVRYIFDEKVRDSSPFDRTINDYINLVGERYPYWNRSEGADHFMVSCHDWGPHESKFNSFLFKNSIRVLCNANTSEGFRPEKDVTLPEILLHTGKMGPIGGPSPRHRPILAFFAGGLHGPIRPILLKHWKDKDKDMQVYEYLPKDKSYDEMMKKSKFCLCPSGYEVASPRVAEALYIGCVPVLISEGYVPPFSDVLNWNAFSIIVPPSDIPNLKNILMSISQRRYLSFQKRGQQVRTHFIVNSPPKRYDVFHMLLHSVWLRRLNVRIRSH</sequence>
<evidence type="ECO:0000256" key="3">
    <source>
        <dbReference type="ARBA" id="ARBA00022676"/>
    </source>
</evidence>
<dbReference type="Pfam" id="PF03016">
    <property type="entry name" value="Exostosin_GT47"/>
    <property type="match status" value="1"/>
</dbReference>
<organism evidence="7 8">
    <name type="scientific">Stephania japonica</name>
    <dbReference type="NCBI Taxonomy" id="461633"/>
    <lineage>
        <taxon>Eukaryota</taxon>
        <taxon>Viridiplantae</taxon>
        <taxon>Streptophyta</taxon>
        <taxon>Embryophyta</taxon>
        <taxon>Tracheophyta</taxon>
        <taxon>Spermatophyta</taxon>
        <taxon>Magnoliopsida</taxon>
        <taxon>Ranunculales</taxon>
        <taxon>Menispermaceae</taxon>
        <taxon>Menispermoideae</taxon>
        <taxon>Cissampelideae</taxon>
        <taxon>Stephania</taxon>
    </lineage>
</organism>
<evidence type="ECO:0000256" key="1">
    <source>
        <dbReference type="ARBA" id="ARBA00004323"/>
    </source>
</evidence>
<keyword evidence="3" id="KW-0808">Transferase</keyword>
<keyword evidence="5" id="KW-0333">Golgi apparatus</keyword>
<name>A0AAP0PUW9_9MAGN</name>
<dbReference type="EMBL" id="JBBNAE010000001">
    <property type="protein sequence ID" value="KAK9153821.1"/>
    <property type="molecule type" value="Genomic_DNA"/>
</dbReference>
<dbReference type="Gene3D" id="3.40.50.2000">
    <property type="entry name" value="Glycogen Phosphorylase B"/>
    <property type="match status" value="1"/>
</dbReference>
<evidence type="ECO:0000313" key="7">
    <source>
        <dbReference type="EMBL" id="KAK9153821.1"/>
    </source>
</evidence>
<keyword evidence="4" id="KW-0812">Transmembrane</keyword>
<evidence type="ECO:0000256" key="4">
    <source>
        <dbReference type="ARBA" id="ARBA00022968"/>
    </source>
</evidence>
<comment type="subcellular location">
    <subcellularLocation>
        <location evidence="1">Golgi apparatus membrane</location>
        <topology evidence="1">Single-pass type II membrane protein</topology>
    </subcellularLocation>
</comment>
<evidence type="ECO:0000313" key="8">
    <source>
        <dbReference type="Proteomes" id="UP001417504"/>
    </source>
</evidence>
<reference evidence="7 8" key="1">
    <citation type="submission" date="2024-01" db="EMBL/GenBank/DDBJ databases">
        <title>Genome assemblies of Stephania.</title>
        <authorList>
            <person name="Yang L."/>
        </authorList>
    </citation>
    <scope>NUCLEOTIDE SEQUENCE [LARGE SCALE GENOMIC DNA]</scope>
    <source>
        <strain evidence="7">QJT</strain>
        <tissue evidence="7">Leaf</tissue>
    </source>
</reference>
<dbReference type="AlphaFoldDB" id="A0AAP0PUW9"/>
<keyword evidence="3" id="KW-0328">Glycosyltransferase</keyword>
<feature type="domain" description="Exostosin GT47" evidence="6">
    <location>
        <begin position="211"/>
        <end position="491"/>
    </location>
</feature>
<comment type="caution">
    <text evidence="7">The sequence shown here is derived from an EMBL/GenBank/DDBJ whole genome shotgun (WGS) entry which is preliminary data.</text>
</comment>